<dbReference type="KEGG" id="lgi:LOTGIDRAFT_238975"/>
<evidence type="ECO:0000259" key="2">
    <source>
        <dbReference type="SMART" id="SM01359"/>
    </source>
</evidence>
<proteinExistence type="predicted"/>
<dbReference type="GeneID" id="20250912"/>
<dbReference type="InterPro" id="IPR050473">
    <property type="entry name" value="A2M/Complement_sys"/>
</dbReference>
<name>V4AUN6_LOTGI</name>
<dbReference type="Pfam" id="PF17789">
    <property type="entry name" value="MG4"/>
    <property type="match status" value="1"/>
</dbReference>
<dbReference type="PANTHER" id="PTHR11412">
    <property type="entry name" value="MACROGLOBULIN / COMPLEMENT"/>
    <property type="match status" value="1"/>
</dbReference>
<reference evidence="3 4" key="1">
    <citation type="journal article" date="2013" name="Nature">
        <title>Insights into bilaterian evolution from three spiralian genomes.</title>
        <authorList>
            <person name="Simakov O."/>
            <person name="Marletaz F."/>
            <person name="Cho S.J."/>
            <person name="Edsinger-Gonzales E."/>
            <person name="Havlak P."/>
            <person name="Hellsten U."/>
            <person name="Kuo D.H."/>
            <person name="Larsson T."/>
            <person name="Lv J."/>
            <person name="Arendt D."/>
            <person name="Savage R."/>
            <person name="Osoegawa K."/>
            <person name="de Jong P."/>
            <person name="Grimwood J."/>
            <person name="Chapman J.A."/>
            <person name="Shapiro H."/>
            <person name="Aerts A."/>
            <person name="Otillar R.P."/>
            <person name="Terry A.Y."/>
            <person name="Boore J.L."/>
            <person name="Grigoriev I.V."/>
            <person name="Lindberg D.R."/>
            <person name="Seaver E.C."/>
            <person name="Weisblat D.A."/>
            <person name="Putnam N.H."/>
            <person name="Rokhsar D.S."/>
        </authorList>
    </citation>
    <scope>NUCLEOTIDE SEQUENCE [LARGE SCALE GENOMIC DNA]</scope>
</reference>
<dbReference type="OMA" id="VTTYYNY"/>
<dbReference type="InterPro" id="IPR040839">
    <property type="entry name" value="MG4"/>
</dbReference>
<dbReference type="PANTHER" id="PTHR11412:SF171">
    <property type="entry name" value="PREGNANCY ZONE PROTEIN-LIKE PROTEIN"/>
    <property type="match status" value="1"/>
</dbReference>
<evidence type="ECO:0000256" key="1">
    <source>
        <dbReference type="SAM" id="MobiDB-lite"/>
    </source>
</evidence>
<keyword evidence="4" id="KW-1185">Reference proteome</keyword>
<dbReference type="HOGENOM" id="CLU_001634_2_0_1"/>
<dbReference type="Gene3D" id="6.20.50.160">
    <property type="match status" value="1"/>
</dbReference>
<evidence type="ECO:0000313" key="3">
    <source>
        <dbReference type="EMBL" id="ESO98655.1"/>
    </source>
</evidence>
<dbReference type="Pfam" id="PF17791">
    <property type="entry name" value="MG3"/>
    <property type="match status" value="1"/>
</dbReference>
<dbReference type="Pfam" id="PF07703">
    <property type="entry name" value="A2M_BRD"/>
    <property type="match status" value="1"/>
</dbReference>
<dbReference type="Proteomes" id="UP000030746">
    <property type="component" value="Unassembled WGS sequence"/>
</dbReference>
<sequence length="785" mass="89303">MNGVLRRTHLILRRGYLLTFPVVLPAGSTEKFCMSLHGSDNFKSYTLTLTHQDTEIVEEFNLWTVQFRVLTMKRDLKPRIGQISQVFIKDSNDVRVKQWLDVQSEGLTSLDFQLAREPLLGVWKIEATIDGDLTTQTFKVDEYVLPKFEVTINPPKFLLSNSSTVEGEICAKYTYGKPVRGRLEAEICLGGHRSINAPCASIVEEIEGCYSFSVNATDVGFRKGYYFYRAELKISAEVWEAETGVMVKESHKGPRISFDPLKITLKDDSNKFFKPSFPYHGRAEVTKPDGSVAPGEIIEITMINYKYDIRLSKNFTSDKNGIIKFSSCHQPLSFNMAEFSVQARAVEYTDEGGVPTFRLYMPRAYSTIKQWFSPSKSFIQIPQINHTVKCGEEVTLDIPYTTTLDSYTLFHYQVMSRGKMLHTGHKEHHFLKHDKTQMLDVPQEECLILEVENRVPTSPPTPTTTVHVDPTHTTSTFARPSPPTPPTPGLEKLIEEPFQPELFEPLNEPLGMPFEPLNSPIRKKRYIMPPNQEEKIEISENPSTHISHVKIKFVVTPDMAPHAKLLVYYIREDGETVADSISFNVEKCFRNKVSMEFNNDQVLPGAETIIKVEASPGSLCSIGVVDKSINILGGDHQLTPEKLLAAIEDLDLSKYNNLYNDNDYCERKRKTEKEASEGESMEMADSLYGWYYYSSKYVDSIQAFKKMGLRVMTNLQVESRPCSYSHPVVYDSVPMPLSGGIARQFLPTSRRVPNSATQRNVVINNKNVIRNYFPETWLWSLEKIG</sequence>
<dbReference type="CTD" id="20250912"/>
<dbReference type="RefSeq" id="XP_009050652.1">
    <property type="nucleotide sequence ID" value="XM_009052404.1"/>
</dbReference>
<dbReference type="STRING" id="225164.V4AUN6"/>
<feature type="domain" description="Alpha-2-macroglobulin bait region" evidence="2">
    <location>
        <begin position="379"/>
        <end position="632"/>
    </location>
</feature>
<dbReference type="SMART" id="SM01359">
    <property type="entry name" value="A2M_N_2"/>
    <property type="match status" value="1"/>
</dbReference>
<dbReference type="Gene3D" id="2.60.40.1930">
    <property type="match status" value="3"/>
</dbReference>
<dbReference type="EMBL" id="KB201224">
    <property type="protein sequence ID" value="ESO98655.1"/>
    <property type="molecule type" value="Genomic_DNA"/>
</dbReference>
<feature type="region of interest" description="Disordered" evidence="1">
    <location>
        <begin position="454"/>
        <end position="486"/>
    </location>
</feature>
<feature type="compositionally biased region" description="Low complexity" evidence="1">
    <location>
        <begin position="463"/>
        <end position="479"/>
    </location>
</feature>
<protein>
    <recommendedName>
        <fullName evidence="2">Alpha-2-macroglobulin bait region domain-containing protein</fullName>
    </recommendedName>
</protein>
<organism evidence="3 4">
    <name type="scientific">Lottia gigantea</name>
    <name type="common">Giant owl limpet</name>
    <dbReference type="NCBI Taxonomy" id="225164"/>
    <lineage>
        <taxon>Eukaryota</taxon>
        <taxon>Metazoa</taxon>
        <taxon>Spiralia</taxon>
        <taxon>Lophotrochozoa</taxon>
        <taxon>Mollusca</taxon>
        <taxon>Gastropoda</taxon>
        <taxon>Patellogastropoda</taxon>
        <taxon>Lottioidea</taxon>
        <taxon>Lottiidae</taxon>
        <taxon>Lottia</taxon>
    </lineage>
</organism>
<dbReference type="InterPro" id="IPR041555">
    <property type="entry name" value="MG3"/>
</dbReference>
<gene>
    <name evidence="3" type="ORF">LOTGIDRAFT_238975</name>
</gene>
<evidence type="ECO:0000313" key="4">
    <source>
        <dbReference type="Proteomes" id="UP000030746"/>
    </source>
</evidence>
<dbReference type="InterPro" id="IPR011625">
    <property type="entry name" value="A2M_N_BRD"/>
</dbReference>
<dbReference type="Gene3D" id="2.60.40.10">
    <property type="entry name" value="Immunoglobulins"/>
    <property type="match status" value="1"/>
</dbReference>
<dbReference type="InterPro" id="IPR013783">
    <property type="entry name" value="Ig-like_fold"/>
</dbReference>
<dbReference type="AlphaFoldDB" id="V4AUN6"/>
<dbReference type="Gene3D" id="2.60.40.1940">
    <property type="match status" value="1"/>
</dbReference>
<dbReference type="OrthoDB" id="9998011at2759"/>
<accession>V4AUN6</accession>